<evidence type="ECO:0000313" key="3">
    <source>
        <dbReference type="Proteomes" id="UP000037822"/>
    </source>
</evidence>
<comment type="caution">
    <text evidence="2">The sequence shown here is derived from an EMBL/GenBank/DDBJ whole genome shotgun (WGS) entry which is preliminary data.</text>
</comment>
<dbReference type="PATRIC" id="fig|1526658.3.peg.4458"/>
<dbReference type="EMBL" id="LGSZ01000047">
    <property type="protein sequence ID" value="KPH79947.1"/>
    <property type="molecule type" value="Genomic_DNA"/>
</dbReference>
<evidence type="ECO:0000313" key="2">
    <source>
        <dbReference type="EMBL" id="KPH79947.1"/>
    </source>
</evidence>
<evidence type="ECO:0000256" key="1">
    <source>
        <dbReference type="SAM" id="Coils"/>
    </source>
</evidence>
<sequence length="107" mass="11339">MATRGLSPDEIKRRAQLAFDKADARKQEASRAMEAEQLERDAVLQKTARLKALRLAKESADAETAAIVAAEQARAKAEIAEAKAAAKSAKTAAAVKKAAKVKAKPVV</sequence>
<protein>
    <submittedName>
        <fullName evidence="2">Uncharacterized protein</fullName>
    </submittedName>
</protein>
<reference evidence="2 3" key="1">
    <citation type="submission" date="2015-07" db="EMBL/GenBank/DDBJ databases">
        <title>Whole genome sequencing of Bosea vaviloviae isolated from cave pool.</title>
        <authorList>
            <person name="Tan N.E.H."/>
            <person name="Lee Y.P."/>
            <person name="Gan H.M."/>
            <person name="Barton H."/>
            <person name="Savka M.A."/>
        </authorList>
    </citation>
    <scope>NUCLEOTIDE SEQUENCE [LARGE SCALE GENOMIC DNA]</scope>
    <source>
        <strain evidence="2 3">SD260</strain>
    </source>
</reference>
<gene>
    <name evidence="2" type="ORF">AE618_15425</name>
</gene>
<keyword evidence="3" id="KW-1185">Reference proteome</keyword>
<organism evidence="2 3">
    <name type="scientific">Bosea vaviloviae</name>
    <dbReference type="NCBI Taxonomy" id="1526658"/>
    <lineage>
        <taxon>Bacteria</taxon>
        <taxon>Pseudomonadati</taxon>
        <taxon>Pseudomonadota</taxon>
        <taxon>Alphaproteobacteria</taxon>
        <taxon>Hyphomicrobiales</taxon>
        <taxon>Boseaceae</taxon>
        <taxon>Bosea</taxon>
    </lineage>
</organism>
<accession>A0A0N1F5G3</accession>
<keyword evidence="1" id="KW-0175">Coiled coil</keyword>
<dbReference type="AlphaFoldDB" id="A0A0N1F5G3"/>
<dbReference type="OrthoDB" id="8164032at2"/>
<feature type="coiled-coil region" evidence="1">
    <location>
        <begin position="19"/>
        <end position="46"/>
    </location>
</feature>
<dbReference type="Proteomes" id="UP000037822">
    <property type="component" value="Unassembled WGS sequence"/>
</dbReference>
<dbReference type="RefSeq" id="WP_054209951.1">
    <property type="nucleotide sequence ID" value="NZ_LGSZ01000047.1"/>
</dbReference>
<proteinExistence type="predicted"/>
<name>A0A0N1F5G3_9HYPH</name>